<dbReference type="EMBL" id="BAABWD010000001">
    <property type="protein sequence ID" value="GAA6131158.1"/>
    <property type="molecule type" value="Genomic_DNA"/>
</dbReference>
<dbReference type="PROSITE" id="PS01124">
    <property type="entry name" value="HTH_ARAC_FAMILY_2"/>
    <property type="match status" value="1"/>
</dbReference>
<reference evidence="6 7" key="1">
    <citation type="submission" date="2024-04" db="EMBL/GenBank/DDBJ databases">
        <title>Draft genome sequence of Halopseudomonas sabulinigri NBRC 116187.</title>
        <authorList>
            <person name="Miyakawa T."/>
            <person name="Kusuya Y."/>
            <person name="Miura T."/>
        </authorList>
    </citation>
    <scope>NUCLEOTIDE SEQUENCE [LARGE SCALE GENOMIC DNA]</scope>
    <source>
        <strain evidence="6 7">4NH20-0042</strain>
    </source>
</reference>
<dbReference type="InterPro" id="IPR009057">
    <property type="entry name" value="Homeodomain-like_sf"/>
</dbReference>
<dbReference type="SUPFAM" id="SSF51182">
    <property type="entry name" value="RmlC-like cupins"/>
    <property type="match status" value="1"/>
</dbReference>
<dbReference type="InterPro" id="IPR014710">
    <property type="entry name" value="RmlC-like_jellyroll"/>
</dbReference>
<dbReference type="PANTHER" id="PTHR46796:SF10">
    <property type="entry name" value="TRANSCRIPTIONAL ACTIVATOR FEAR"/>
    <property type="match status" value="1"/>
</dbReference>
<evidence type="ECO:0000256" key="1">
    <source>
        <dbReference type="ARBA" id="ARBA00023015"/>
    </source>
</evidence>
<dbReference type="SMART" id="SM00342">
    <property type="entry name" value="HTH_ARAC"/>
    <property type="match status" value="1"/>
</dbReference>
<feature type="domain" description="HTH araC/xylS-type" evidence="5">
    <location>
        <begin position="148"/>
        <end position="246"/>
    </location>
</feature>
<evidence type="ECO:0000259" key="5">
    <source>
        <dbReference type="PROSITE" id="PS01124"/>
    </source>
</evidence>
<sequence>MSSLRLNIHHYASAAATHAHADHSQLVFGLHGSLDLEFAGRGACVDSGAVAIIAPGDAHTFLSRDNGRCLVLDIAPQQSLEGLTLGRDQQQRLLERTALRALNPQQSSLVQSLAAVVSSQPGLSAAGASLLLASLLHQPAYNARLPRAALDAYIDAHLAEGLAVSELARVAHCSPSRLRHWFAVEFGCSPTDYVRQRRLRLAYQLLEHSREPIALIGERCGYLNPSAFAQAFKQHWGLSPRAARQRAAITGD</sequence>
<dbReference type="Gene3D" id="2.60.120.10">
    <property type="entry name" value="Jelly Rolls"/>
    <property type="match status" value="1"/>
</dbReference>
<comment type="function">
    <text evidence="4">Regulatory protein of the TOL plasmid xyl operons. XylS activates the xylXYZLTEGFJQKIH operon required for the degradation of toluene, m-xylene and p-xylene.</text>
</comment>
<proteinExistence type="predicted"/>
<dbReference type="SUPFAM" id="SSF46689">
    <property type="entry name" value="Homeodomain-like"/>
    <property type="match status" value="2"/>
</dbReference>
<evidence type="ECO:0000256" key="4">
    <source>
        <dbReference type="ARBA" id="ARBA00037345"/>
    </source>
</evidence>
<keyword evidence="2" id="KW-0238">DNA-binding</keyword>
<evidence type="ECO:0000256" key="2">
    <source>
        <dbReference type="ARBA" id="ARBA00023125"/>
    </source>
</evidence>
<dbReference type="PANTHER" id="PTHR46796">
    <property type="entry name" value="HTH-TYPE TRANSCRIPTIONAL ACTIVATOR RHAS-RELATED"/>
    <property type="match status" value="1"/>
</dbReference>
<accession>A0ABP9ZNV7</accession>
<name>A0ABP9ZNV7_9GAMM</name>
<dbReference type="InterPro" id="IPR011051">
    <property type="entry name" value="RmlC_Cupin_sf"/>
</dbReference>
<dbReference type="Gene3D" id="1.10.10.60">
    <property type="entry name" value="Homeodomain-like"/>
    <property type="match status" value="1"/>
</dbReference>
<gene>
    <name evidence="6" type="ORF">NBRC116187_15180</name>
</gene>
<dbReference type="Pfam" id="PF12833">
    <property type="entry name" value="HTH_18"/>
    <property type="match status" value="1"/>
</dbReference>
<protein>
    <submittedName>
        <fullName evidence="6">Helix-turn-helix domain-containing protein</fullName>
    </submittedName>
</protein>
<dbReference type="RefSeq" id="WP_353387605.1">
    <property type="nucleotide sequence ID" value="NZ_BAABWD010000001.1"/>
</dbReference>
<dbReference type="Proteomes" id="UP001486808">
    <property type="component" value="Unassembled WGS sequence"/>
</dbReference>
<keyword evidence="7" id="KW-1185">Reference proteome</keyword>
<organism evidence="6 7">
    <name type="scientific">Halopseudomonas sabulinigri</name>
    <dbReference type="NCBI Taxonomy" id="472181"/>
    <lineage>
        <taxon>Bacteria</taxon>
        <taxon>Pseudomonadati</taxon>
        <taxon>Pseudomonadota</taxon>
        <taxon>Gammaproteobacteria</taxon>
        <taxon>Pseudomonadales</taxon>
        <taxon>Pseudomonadaceae</taxon>
        <taxon>Halopseudomonas</taxon>
    </lineage>
</organism>
<dbReference type="InterPro" id="IPR050204">
    <property type="entry name" value="AraC_XylS_family_regulators"/>
</dbReference>
<evidence type="ECO:0000313" key="7">
    <source>
        <dbReference type="Proteomes" id="UP001486808"/>
    </source>
</evidence>
<comment type="caution">
    <text evidence="6">The sequence shown here is derived from an EMBL/GenBank/DDBJ whole genome shotgun (WGS) entry which is preliminary data.</text>
</comment>
<keyword evidence="3" id="KW-0804">Transcription</keyword>
<keyword evidence="1" id="KW-0805">Transcription regulation</keyword>
<dbReference type="InterPro" id="IPR018060">
    <property type="entry name" value="HTH_AraC"/>
</dbReference>
<evidence type="ECO:0000313" key="6">
    <source>
        <dbReference type="EMBL" id="GAA6131158.1"/>
    </source>
</evidence>
<evidence type="ECO:0000256" key="3">
    <source>
        <dbReference type="ARBA" id="ARBA00023163"/>
    </source>
</evidence>